<accession>A0A0F9QC60</accession>
<protein>
    <submittedName>
        <fullName evidence="1">Uncharacterized protein</fullName>
    </submittedName>
</protein>
<dbReference type="EMBL" id="LAZR01005098">
    <property type="protein sequence ID" value="KKN02868.1"/>
    <property type="molecule type" value="Genomic_DNA"/>
</dbReference>
<dbReference type="AlphaFoldDB" id="A0A0F9QC60"/>
<reference evidence="1" key="1">
    <citation type="journal article" date="2015" name="Nature">
        <title>Complex archaea that bridge the gap between prokaryotes and eukaryotes.</title>
        <authorList>
            <person name="Spang A."/>
            <person name="Saw J.H."/>
            <person name="Jorgensen S.L."/>
            <person name="Zaremba-Niedzwiedzka K."/>
            <person name="Martijn J."/>
            <person name="Lind A.E."/>
            <person name="van Eijk R."/>
            <person name="Schleper C."/>
            <person name="Guy L."/>
            <person name="Ettema T.J."/>
        </authorList>
    </citation>
    <scope>NUCLEOTIDE SEQUENCE</scope>
</reference>
<comment type="caution">
    <text evidence="1">The sequence shown here is derived from an EMBL/GenBank/DDBJ whole genome shotgun (WGS) entry which is preliminary data.</text>
</comment>
<sequence>MNRKRIWIPEYSDSQVPIKSEINVGFRVRIGGMFTVELIDAATGKIKQHLEFPNLITDAGLNDIMGQTSTPTALFQYIGVGTDATAPNVADTTLGSEVERTNSDGGFSNTFGYVTGSTDDFDGAYHFVKRTRLFLEGEGNGNLTELAWFKSAAASTMIVRSLFKDGGGSPITVTKTSNDQLKITHEFRSYPSMGNDPAGLRSGSFSPIDSGSVILGDTTHSWTSSALLSTTRNAWGDNLGMLDFALDKFRVRANASSSVLINVSGSVADFNAGFLGTIQSSFAIDAYAAGTFERTGVSTWEPSTVNFGPGGVKGFTIELASEHGSAFAQFQVIVSESIPKTSVERLKIKWRTVIDRAVF</sequence>
<organism evidence="1">
    <name type="scientific">marine sediment metagenome</name>
    <dbReference type="NCBI Taxonomy" id="412755"/>
    <lineage>
        <taxon>unclassified sequences</taxon>
        <taxon>metagenomes</taxon>
        <taxon>ecological metagenomes</taxon>
    </lineage>
</organism>
<gene>
    <name evidence="1" type="ORF">LCGC14_1113390</name>
</gene>
<proteinExistence type="predicted"/>
<evidence type="ECO:0000313" key="1">
    <source>
        <dbReference type="EMBL" id="KKN02868.1"/>
    </source>
</evidence>
<name>A0A0F9QC60_9ZZZZ</name>